<dbReference type="SMART" id="SM00225">
    <property type="entry name" value="BTB"/>
    <property type="match status" value="1"/>
</dbReference>
<comment type="subcellular location">
    <subcellularLocation>
        <location evidence="1">Nucleus</location>
    </subcellularLocation>
</comment>
<dbReference type="EnsemblMetazoa" id="ACON003286-RA">
    <property type="protein sequence ID" value="ACON003286-PA"/>
    <property type="gene ID" value="ACON003286"/>
</dbReference>
<dbReference type="GO" id="GO:0048666">
    <property type="term" value="P:neuron development"/>
    <property type="evidence" value="ECO:0007669"/>
    <property type="project" value="UniProtKB-ARBA"/>
</dbReference>
<dbReference type="PROSITE" id="PS00028">
    <property type="entry name" value="ZINC_FINGER_C2H2_1"/>
    <property type="match status" value="2"/>
</dbReference>
<keyword evidence="3" id="KW-0479">Metal-binding</keyword>
<dbReference type="InterPro" id="IPR000210">
    <property type="entry name" value="BTB/POZ_dom"/>
</dbReference>
<keyword evidence="8" id="KW-1185">Reference proteome</keyword>
<feature type="compositionally biased region" description="Polar residues" evidence="4">
    <location>
        <begin position="175"/>
        <end position="189"/>
    </location>
</feature>
<dbReference type="Proteomes" id="UP001105220">
    <property type="component" value="Unplaced"/>
</dbReference>
<dbReference type="AlphaFoldDB" id="A0A6E8VFU1"/>
<dbReference type="PROSITE" id="PS50097">
    <property type="entry name" value="BTB"/>
    <property type="match status" value="1"/>
</dbReference>
<evidence type="ECO:0000256" key="2">
    <source>
        <dbReference type="ARBA" id="ARBA00023242"/>
    </source>
</evidence>
<dbReference type="SUPFAM" id="SSF57667">
    <property type="entry name" value="beta-beta-alpha zinc fingers"/>
    <property type="match status" value="1"/>
</dbReference>
<protein>
    <submittedName>
        <fullName evidence="7">BTB domain-containing protein</fullName>
    </submittedName>
</protein>
<dbReference type="PROSITE" id="PS50157">
    <property type="entry name" value="ZINC_FINGER_C2H2_2"/>
    <property type="match status" value="1"/>
</dbReference>
<dbReference type="GO" id="GO:0048513">
    <property type="term" value="P:animal organ development"/>
    <property type="evidence" value="ECO:0007669"/>
    <property type="project" value="UniProtKB-ARBA"/>
</dbReference>
<dbReference type="VEuPathDB" id="VectorBase:ACON2_030580"/>
<feature type="compositionally biased region" description="Basic and acidic residues" evidence="4">
    <location>
        <begin position="190"/>
        <end position="207"/>
    </location>
</feature>
<name>A0A6E8VFU1_ANOCL</name>
<reference key="1">
    <citation type="journal article" date="2019" name="Genes (Basel)">
        <title>A High-Quality De novo Genome Assembly from a Single Mosquito Using PacBio Sequencing.</title>
        <authorList>
            <person name="Kingan S.B."/>
            <person name="Heaton H."/>
            <person name="Cudini J."/>
            <person name="Lambert C.C."/>
            <person name="Baybayan P."/>
            <person name="Galvin B.D."/>
            <person name="Durbin R."/>
            <person name="Korlach J."/>
            <person name="Lawniczak M.K.N."/>
        </authorList>
    </citation>
    <scope>NUCLEOTIDE SEQUENCE [LARGE SCALE GENOMIC DNA]</scope>
    <source>
        <strain>Mali-NIH</strain>
    </source>
</reference>
<dbReference type="Gene3D" id="3.30.710.10">
    <property type="entry name" value="Potassium Channel Kv1.1, Chain A"/>
    <property type="match status" value="1"/>
</dbReference>
<dbReference type="PANTHER" id="PTHR23110:SF106">
    <property type="entry name" value="FI01104P"/>
    <property type="match status" value="1"/>
</dbReference>
<evidence type="ECO:0000313" key="8">
    <source>
        <dbReference type="Proteomes" id="UP001105220"/>
    </source>
</evidence>
<dbReference type="PANTHER" id="PTHR23110">
    <property type="entry name" value="BTB DOMAIN TRANSCRIPTION FACTOR"/>
    <property type="match status" value="1"/>
</dbReference>
<proteinExistence type="predicted"/>
<sequence length="320" mass="36536">MSPQPSLHLRWNNYKAFVTGALDSFRQQDNTMLDITLFCEGRKIRAHKPLLAACSAYFKELFEQVPLQHNHMIICSNISHDVMMSLVQFMYLGEVEVPQEHLAEFFRTADKLSIWGLTYDPPDQPVATASVQQIASQCVAVQDQANTTTNKVEPPNLVEAVPLIQTPLETNIATQITESPLSTVSTSNQQKEDRSPQPADDGQREHTPSYAAVKIESCSSETHTPNEDTEPQKVVEIRKRRTSRRSTSVPRMSRMLRAVRKPQFCHECGRRFGSVLAMRQHWYARHFHSWCPYECPVCMARFTTIRTLSLHILRCHLSAQ</sequence>
<evidence type="ECO:0000256" key="1">
    <source>
        <dbReference type="ARBA" id="ARBA00004123"/>
    </source>
</evidence>
<dbReference type="VEuPathDB" id="VectorBase:ACMO_004539"/>
<evidence type="ECO:0000256" key="3">
    <source>
        <dbReference type="PROSITE-ProRule" id="PRU00042"/>
    </source>
</evidence>
<dbReference type="Pfam" id="PF00651">
    <property type="entry name" value="BTB"/>
    <property type="match status" value="1"/>
</dbReference>
<dbReference type="GO" id="GO:0008270">
    <property type="term" value="F:zinc ion binding"/>
    <property type="evidence" value="ECO:0007669"/>
    <property type="project" value="UniProtKB-KW"/>
</dbReference>
<evidence type="ECO:0000256" key="4">
    <source>
        <dbReference type="SAM" id="MobiDB-lite"/>
    </source>
</evidence>
<evidence type="ECO:0000259" key="5">
    <source>
        <dbReference type="PROSITE" id="PS50097"/>
    </source>
</evidence>
<feature type="region of interest" description="Disordered" evidence="4">
    <location>
        <begin position="175"/>
        <end position="207"/>
    </location>
</feature>
<dbReference type="InterPro" id="IPR011333">
    <property type="entry name" value="SKP1/BTB/POZ_sf"/>
</dbReference>
<keyword evidence="3" id="KW-0862">Zinc</keyword>
<dbReference type="SUPFAM" id="SSF54695">
    <property type="entry name" value="POZ domain"/>
    <property type="match status" value="1"/>
</dbReference>
<dbReference type="CDD" id="cd18315">
    <property type="entry name" value="BTB_POZ_BAB-like"/>
    <property type="match status" value="1"/>
</dbReference>
<dbReference type="VEuPathDB" id="VectorBase:ACON003286"/>
<dbReference type="InterPro" id="IPR013087">
    <property type="entry name" value="Znf_C2H2_type"/>
</dbReference>
<dbReference type="GO" id="GO:0003006">
    <property type="term" value="P:developmental process involved in reproduction"/>
    <property type="evidence" value="ECO:0007669"/>
    <property type="project" value="UniProtKB-ARBA"/>
</dbReference>
<feature type="domain" description="C2H2-type" evidence="6">
    <location>
        <begin position="293"/>
        <end position="320"/>
    </location>
</feature>
<dbReference type="SMART" id="SM00355">
    <property type="entry name" value="ZnF_C2H2"/>
    <property type="match status" value="2"/>
</dbReference>
<keyword evidence="3" id="KW-0863">Zinc-finger</keyword>
<dbReference type="InterPro" id="IPR051095">
    <property type="entry name" value="Dros_DevTransReg"/>
</dbReference>
<dbReference type="Gene3D" id="3.30.160.60">
    <property type="entry name" value="Classic Zinc Finger"/>
    <property type="match status" value="1"/>
</dbReference>
<evidence type="ECO:0000259" key="6">
    <source>
        <dbReference type="PROSITE" id="PS50157"/>
    </source>
</evidence>
<dbReference type="InterPro" id="IPR036236">
    <property type="entry name" value="Znf_C2H2_sf"/>
</dbReference>
<reference evidence="7" key="2">
    <citation type="submission" date="2020-05" db="UniProtKB">
        <authorList>
            <consortium name="EnsemblMetazoa"/>
        </authorList>
    </citation>
    <scope>IDENTIFICATION</scope>
    <source>
        <strain evidence="7">Ngousso</strain>
    </source>
</reference>
<accession>A0A6E8VFU1</accession>
<organism evidence="7 8">
    <name type="scientific">Anopheles coluzzii</name>
    <name type="common">African malaria mosquito</name>
    <dbReference type="NCBI Taxonomy" id="1518534"/>
    <lineage>
        <taxon>Eukaryota</taxon>
        <taxon>Metazoa</taxon>
        <taxon>Ecdysozoa</taxon>
        <taxon>Arthropoda</taxon>
        <taxon>Hexapoda</taxon>
        <taxon>Insecta</taxon>
        <taxon>Pterygota</taxon>
        <taxon>Neoptera</taxon>
        <taxon>Endopterygota</taxon>
        <taxon>Diptera</taxon>
        <taxon>Nematocera</taxon>
        <taxon>Culicoidea</taxon>
        <taxon>Culicidae</taxon>
        <taxon>Anophelinae</taxon>
        <taxon>Anopheles</taxon>
    </lineage>
</organism>
<evidence type="ECO:0000313" key="7">
    <source>
        <dbReference type="EnsemblMetazoa" id="ACON003286-PA"/>
    </source>
</evidence>
<feature type="domain" description="BTB" evidence="5">
    <location>
        <begin position="33"/>
        <end position="99"/>
    </location>
</feature>
<dbReference type="GO" id="GO:0005634">
    <property type="term" value="C:nucleus"/>
    <property type="evidence" value="ECO:0007669"/>
    <property type="project" value="UniProtKB-SubCell"/>
</dbReference>
<keyword evidence="2" id="KW-0539">Nucleus</keyword>
<dbReference type="GO" id="GO:0006357">
    <property type="term" value="P:regulation of transcription by RNA polymerase II"/>
    <property type="evidence" value="ECO:0007669"/>
    <property type="project" value="TreeGrafter"/>
</dbReference>